<dbReference type="EC" id="3.5.-.-" evidence="1"/>
<dbReference type="EMBL" id="CP148074">
    <property type="protein sequence ID" value="WXL26258.1"/>
    <property type="molecule type" value="Genomic_DNA"/>
</dbReference>
<dbReference type="PANTHER" id="PTHR31118">
    <property type="entry name" value="CYCLASE-LIKE PROTEIN 2"/>
    <property type="match status" value="1"/>
</dbReference>
<dbReference type="GO" id="GO:0016787">
    <property type="term" value="F:hydrolase activity"/>
    <property type="evidence" value="ECO:0007669"/>
    <property type="project" value="UniProtKB-KW"/>
</dbReference>
<evidence type="ECO:0000313" key="1">
    <source>
        <dbReference type="EMBL" id="WXL26258.1"/>
    </source>
</evidence>
<dbReference type="Gene3D" id="3.50.30.50">
    <property type="entry name" value="Putative cyclase"/>
    <property type="match status" value="1"/>
</dbReference>
<dbReference type="InterPro" id="IPR007325">
    <property type="entry name" value="KFase/CYL"/>
</dbReference>
<dbReference type="PANTHER" id="PTHR31118:SF12">
    <property type="entry name" value="CYCLASE-LIKE PROTEIN 2"/>
    <property type="match status" value="1"/>
</dbReference>
<keyword evidence="1" id="KW-0378">Hydrolase</keyword>
<dbReference type="SUPFAM" id="SSF102198">
    <property type="entry name" value="Putative cyclase"/>
    <property type="match status" value="1"/>
</dbReference>
<keyword evidence="2" id="KW-1185">Reference proteome</keyword>
<name>A0ABZ2RHK6_ECTME</name>
<proteinExistence type="predicted"/>
<dbReference type="InterPro" id="IPR037175">
    <property type="entry name" value="KFase_sf"/>
</dbReference>
<organism evidence="1 2">
    <name type="scientific">Ectopseudomonas mendocina</name>
    <name type="common">Pseudomonas mendocina</name>
    <dbReference type="NCBI Taxonomy" id="300"/>
    <lineage>
        <taxon>Bacteria</taxon>
        <taxon>Pseudomonadati</taxon>
        <taxon>Pseudomonadota</taxon>
        <taxon>Gammaproteobacteria</taxon>
        <taxon>Pseudomonadales</taxon>
        <taxon>Pseudomonadaceae</taxon>
        <taxon>Ectopseudomonas</taxon>
    </lineage>
</organism>
<protein>
    <submittedName>
        <fullName evidence="1">Cyclase family protein</fullName>
        <ecNumber evidence="1">3.5.-.-</ecNumber>
    </submittedName>
</protein>
<dbReference type="Pfam" id="PF04199">
    <property type="entry name" value="Cyclase"/>
    <property type="match status" value="1"/>
</dbReference>
<dbReference type="Proteomes" id="UP001476583">
    <property type="component" value="Chromosome"/>
</dbReference>
<evidence type="ECO:0000313" key="2">
    <source>
        <dbReference type="Proteomes" id="UP001476583"/>
    </source>
</evidence>
<accession>A0ABZ2RHK6</accession>
<reference evidence="1 2" key="1">
    <citation type="submission" date="2024-03" db="EMBL/GenBank/DDBJ databases">
        <title>Complete genome of BD2.</title>
        <authorList>
            <person name="Cao G."/>
        </authorList>
    </citation>
    <scope>NUCLEOTIDE SEQUENCE [LARGE SCALE GENOMIC DNA]</scope>
    <source>
        <strain evidence="1 2">BD2</strain>
    </source>
</reference>
<sequence>MSNSTIQSIINSFKSTQLQIVDLSHQLNSQFPILNLPPQFGQTWAFKKETISHYDEKGPAWYWNNFSCGEHTGTHFDAPAHWVSGKDRPNGTVDTIDVRNFISEAVVIDASEEVSQNDNWLLTIDFLLMWEKAHGRIPEHAWVLFRSGWSQHINNPERFTNLVDGKPNTPGPDQDCVQWMIEQRNVRGFGVETINIDAGLSIDWPLPFPCHNLMMGSGRFGLQCLNNLDRLPPRDVLIIAAPLKIEEGSGSPLRVLAVF</sequence>
<gene>
    <name evidence="1" type="ORF">WG219_01870</name>
</gene>